<dbReference type="STRING" id="1246637.MTBBW1_370008"/>
<organism evidence="3 4">
    <name type="scientific">Desulfamplus magnetovallimortis</name>
    <dbReference type="NCBI Taxonomy" id="1246637"/>
    <lineage>
        <taxon>Bacteria</taxon>
        <taxon>Pseudomonadati</taxon>
        <taxon>Thermodesulfobacteriota</taxon>
        <taxon>Desulfobacteria</taxon>
        <taxon>Desulfobacterales</taxon>
        <taxon>Desulfobacteraceae</taxon>
        <taxon>Desulfamplus</taxon>
    </lineage>
</organism>
<dbReference type="AlphaFoldDB" id="A0A1W1HGH8"/>
<dbReference type="Pfam" id="PF00117">
    <property type="entry name" value="GATase"/>
    <property type="match status" value="1"/>
</dbReference>
<dbReference type="Proteomes" id="UP000191931">
    <property type="component" value="Unassembled WGS sequence"/>
</dbReference>
<protein>
    <submittedName>
        <fullName evidence="3">Para-aminobenzoate synthase glutamine amidotransferase component II</fullName>
        <ecNumber evidence="3">2.6.1.85</ecNumber>
    </submittedName>
</protein>
<dbReference type="PRINTS" id="PR00099">
    <property type="entry name" value="CPSGATASE"/>
</dbReference>
<evidence type="ECO:0000313" key="4">
    <source>
        <dbReference type="Proteomes" id="UP000191931"/>
    </source>
</evidence>
<accession>A0A1W1HGH8</accession>
<reference evidence="3 4" key="1">
    <citation type="submission" date="2017-03" db="EMBL/GenBank/DDBJ databases">
        <authorList>
            <person name="Afonso C.L."/>
            <person name="Miller P.J."/>
            <person name="Scott M.A."/>
            <person name="Spackman E."/>
            <person name="Goraichik I."/>
            <person name="Dimitrov K.M."/>
            <person name="Suarez D.L."/>
            <person name="Swayne D.E."/>
        </authorList>
    </citation>
    <scope>NUCLEOTIDE SEQUENCE [LARGE SCALE GENOMIC DNA]</scope>
    <source>
        <strain evidence="3">PRJEB14757</strain>
    </source>
</reference>
<sequence>MTKKMNTEQSHSKDLLLVIDNYDSFTYNLVQMFIPHNLEIVVKRADKTTIAETSELNPDYILISPGPKDPEHAGISMEMIKHFHDKKPILGVCLGMQCLNEVFGGRTCRAPVPVHGKTDMICHREEGIFKGMPSPFAAARYHSLVIEPHGDSLKPTAWNSEGIIMGVALTGFPVYGVQFHPESFLTEKGHIIIQNFLAHCSPLHLNQNGRVI</sequence>
<dbReference type="InterPro" id="IPR006221">
    <property type="entry name" value="TrpG/PapA_dom"/>
</dbReference>
<evidence type="ECO:0000259" key="2">
    <source>
        <dbReference type="Pfam" id="PF00117"/>
    </source>
</evidence>
<dbReference type="GO" id="GO:0046820">
    <property type="term" value="F:4-amino-4-deoxychorismate synthase activity"/>
    <property type="evidence" value="ECO:0007669"/>
    <property type="project" value="UniProtKB-EC"/>
</dbReference>
<dbReference type="EC" id="2.6.1.85" evidence="3"/>
<dbReference type="InterPro" id="IPR017926">
    <property type="entry name" value="GATASE"/>
</dbReference>
<dbReference type="FunFam" id="3.40.50.880:FF:000003">
    <property type="entry name" value="Anthranilate synthase component II"/>
    <property type="match status" value="1"/>
</dbReference>
<keyword evidence="3" id="KW-0032">Aminotransferase</keyword>
<dbReference type="InterPro" id="IPR029062">
    <property type="entry name" value="Class_I_gatase-like"/>
</dbReference>
<dbReference type="EMBL" id="FWEV01000278">
    <property type="protein sequence ID" value="SLM31584.1"/>
    <property type="molecule type" value="Genomic_DNA"/>
</dbReference>
<name>A0A1W1HGH8_9BACT</name>
<dbReference type="GO" id="GO:0000162">
    <property type="term" value="P:L-tryptophan biosynthetic process"/>
    <property type="evidence" value="ECO:0007669"/>
    <property type="project" value="TreeGrafter"/>
</dbReference>
<feature type="domain" description="Glutamine amidotransferase" evidence="2">
    <location>
        <begin position="17"/>
        <end position="199"/>
    </location>
</feature>
<keyword evidence="3" id="KW-0808">Transferase</keyword>
<evidence type="ECO:0000313" key="3">
    <source>
        <dbReference type="EMBL" id="SLM31584.1"/>
    </source>
</evidence>
<dbReference type="GO" id="GO:0005829">
    <property type="term" value="C:cytosol"/>
    <property type="evidence" value="ECO:0007669"/>
    <property type="project" value="TreeGrafter"/>
</dbReference>
<dbReference type="InterPro" id="IPR050472">
    <property type="entry name" value="Anth_synth/Amidotransfase"/>
</dbReference>
<dbReference type="NCBIfam" id="TIGR00566">
    <property type="entry name" value="trpG_papA"/>
    <property type="match status" value="1"/>
</dbReference>
<dbReference type="Gene3D" id="3.40.50.880">
    <property type="match status" value="1"/>
</dbReference>
<dbReference type="PANTHER" id="PTHR43418">
    <property type="entry name" value="MULTIFUNCTIONAL TRYPTOPHAN BIOSYNTHESIS PROTEIN-RELATED"/>
    <property type="match status" value="1"/>
</dbReference>
<dbReference type="SUPFAM" id="SSF52317">
    <property type="entry name" value="Class I glutamine amidotransferase-like"/>
    <property type="match status" value="1"/>
</dbReference>
<gene>
    <name evidence="3" type="primary">pabA</name>
    <name evidence="3" type="ORF">MTBBW1_370008</name>
</gene>
<dbReference type="PROSITE" id="PS51273">
    <property type="entry name" value="GATASE_TYPE_1"/>
    <property type="match status" value="1"/>
</dbReference>
<dbReference type="PRINTS" id="PR00097">
    <property type="entry name" value="ANTSNTHASEII"/>
</dbReference>
<keyword evidence="1 3" id="KW-0315">Glutamine amidotransferase</keyword>
<dbReference type="PANTHER" id="PTHR43418:SF4">
    <property type="entry name" value="MULTIFUNCTIONAL TRYPTOPHAN BIOSYNTHESIS PROTEIN"/>
    <property type="match status" value="1"/>
</dbReference>
<dbReference type="CDD" id="cd01743">
    <property type="entry name" value="GATase1_Anthranilate_Synthase"/>
    <property type="match status" value="1"/>
</dbReference>
<keyword evidence="4" id="KW-1185">Reference proteome</keyword>
<dbReference type="GO" id="GO:0004049">
    <property type="term" value="F:anthranilate synthase activity"/>
    <property type="evidence" value="ECO:0007669"/>
    <property type="project" value="TreeGrafter"/>
</dbReference>
<proteinExistence type="predicted"/>
<evidence type="ECO:0000256" key="1">
    <source>
        <dbReference type="ARBA" id="ARBA00022962"/>
    </source>
</evidence>
<dbReference type="PRINTS" id="PR00096">
    <property type="entry name" value="GATASE"/>
</dbReference>